<evidence type="ECO:0000313" key="6">
    <source>
        <dbReference type="Proteomes" id="UP000094020"/>
    </source>
</evidence>
<keyword evidence="1" id="KW-0175">Coiled coil</keyword>
<gene>
    <name evidence="4" type="ORF">I206_04608</name>
    <name evidence="5" type="ORF">I206_105788</name>
</gene>
<keyword evidence="3" id="KW-1133">Transmembrane helix</keyword>
<dbReference type="Proteomes" id="UP000094020">
    <property type="component" value="Chromosome 8"/>
</dbReference>
<feature type="transmembrane region" description="Helical" evidence="3">
    <location>
        <begin position="113"/>
        <end position="139"/>
    </location>
</feature>
<evidence type="ECO:0000256" key="2">
    <source>
        <dbReference type="SAM" id="MobiDB-lite"/>
    </source>
</evidence>
<sequence length="366" mass="41497">MSDKQTGDKHNAGPSNITNQEDPSNNPLFGASPPPPPSDDERDPNIPAQPEAGPSNSIVGSTNPLFGATPPQDEGLPSWRMNSREYNQPRELRLYHAFKPTGPSKTIIFIKRITFIISILLGISSIFAGIWSIFILPLLHSSFSARKELINQQSKRMNDILIKLKNLKKLEIYNMKKIKLIDKEKKANEEEEEEYKEESNFEIEEANLKEISESIDNLIMNTNENKMSLKQKAKTEEEENEILPLKQIKSLSIKLNKLSNLMESTSTTRISLISTLESYTSFLHNQLFLSSRFSGTGNGGKGFSNYSIKLNSLSSHLGEKQRLGLEQKNEFEFNLGGIKIEEWDNTRKEIRAIKGLLLNRRQFVKS</sequence>
<keyword evidence="3" id="KW-0812">Transmembrane</keyword>
<dbReference type="RefSeq" id="XP_019010140.1">
    <property type="nucleotide sequence ID" value="XM_019156338.1"/>
</dbReference>
<evidence type="ECO:0000256" key="1">
    <source>
        <dbReference type="SAM" id="Coils"/>
    </source>
</evidence>
<reference evidence="5" key="2">
    <citation type="submission" date="2013-07" db="EMBL/GenBank/DDBJ databases">
        <authorList>
            <consortium name="The Broad Institute Genome Sequencing Platform"/>
            <person name="Cuomo C."/>
            <person name="Litvintseva A."/>
            <person name="Chen Y."/>
            <person name="Heitman J."/>
            <person name="Sun S."/>
            <person name="Springer D."/>
            <person name="Dromer F."/>
            <person name="Young S.K."/>
            <person name="Zeng Q."/>
            <person name="Gargeya S."/>
            <person name="Fitzgerald M."/>
            <person name="Abouelleil A."/>
            <person name="Alvarado L."/>
            <person name="Berlin A.M."/>
            <person name="Chapman S.B."/>
            <person name="Dewar J."/>
            <person name="Goldberg J."/>
            <person name="Griggs A."/>
            <person name="Gujja S."/>
            <person name="Hansen M."/>
            <person name="Howarth C."/>
            <person name="Imamovic A."/>
            <person name="Larimer J."/>
            <person name="McCowan C."/>
            <person name="Murphy C."/>
            <person name="Pearson M."/>
            <person name="Priest M."/>
            <person name="Roberts A."/>
            <person name="Saif S."/>
            <person name="Shea T."/>
            <person name="Sykes S."/>
            <person name="Wortman J."/>
            <person name="Nusbaum C."/>
            <person name="Birren B."/>
        </authorList>
    </citation>
    <scope>NUCLEOTIDE SEQUENCE</scope>
    <source>
        <strain evidence="5">CBS 10737</strain>
    </source>
</reference>
<feature type="coiled-coil region" evidence="1">
    <location>
        <begin position="150"/>
        <end position="239"/>
    </location>
</feature>
<proteinExistence type="predicted"/>
<evidence type="ECO:0000256" key="3">
    <source>
        <dbReference type="SAM" id="Phobius"/>
    </source>
</evidence>
<dbReference type="EMBL" id="KI894012">
    <property type="protein sequence ID" value="OCF48921.1"/>
    <property type="molecule type" value="Genomic_DNA"/>
</dbReference>
<reference evidence="4" key="1">
    <citation type="submission" date="2013-07" db="EMBL/GenBank/DDBJ databases">
        <title>The Genome Sequence of Cryptococcus pinus CBS10737.</title>
        <authorList>
            <consortium name="The Broad Institute Genome Sequencing Platform"/>
            <person name="Cuomo C."/>
            <person name="Litvintseva A."/>
            <person name="Chen Y."/>
            <person name="Heitman J."/>
            <person name="Sun S."/>
            <person name="Springer D."/>
            <person name="Dromer F."/>
            <person name="Young S.K."/>
            <person name="Zeng Q."/>
            <person name="Gargeya S."/>
            <person name="Fitzgerald M."/>
            <person name="Abouelleil A."/>
            <person name="Alvarado L."/>
            <person name="Berlin A.M."/>
            <person name="Chapman S.B."/>
            <person name="Dewar J."/>
            <person name="Goldberg J."/>
            <person name="Griggs A."/>
            <person name="Gujja S."/>
            <person name="Hansen M."/>
            <person name="Howarth C."/>
            <person name="Imamovic A."/>
            <person name="Larimer J."/>
            <person name="McCowan C."/>
            <person name="Murphy C."/>
            <person name="Pearson M."/>
            <person name="Priest M."/>
            <person name="Roberts A."/>
            <person name="Saif S."/>
            <person name="Shea T."/>
            <person name="Sykes S."/>
            <person name="Wortman J."/>
            <person name="Nusbaum C."/>
            <person name="Birren B."/>
        </authorList>
    </citation>
    <scope>NUCLEOTIDE SEQUENCE [LARGE SCALE GENOMIC DNA]</scope>
    <source>
        <strain evidence="4">CBS 10737</strain>
    </source>
</reference>
<feature type="compositionally biased region" description="Polar residues" evidence="2">
    <location>
        <begin position="54"/>
        <end position="64"/>
    </location>
</feature>
<dbReference type="STRING" id="1296096.A0A1B9I0D9"/>
<organism evidence="4">
    <name type="scientific">Kwoniella pini CBS 10737</name>
    <dbReference type="NCBI Taxonomy" id="1296096"/>
    <lineage>
        <taxon>Eukaryota</taxon>
        <taxon>Fungi</taxon>
        <taxon>Dikarya</taxon>
        <taxon>Basidiomycota</taxon>
        <taxon>Agaricomycotina</taxon>
        <taxon>Tremellomycetes</taxon>
        <taxon>Tremellales</taxon>
        <taxon>Cryptococcaceae</taxon>
        <taxon>Kwoniella</taxon>
    </lineage>
</organism>
<name>A0A1B9I0D9_9TREE</name>
<dbReference type="KEGG" id="kpin:30172977"/>
<evidence type="ECO:0000313" key="5">
    <source>
        <dbReference type="EMBL" id="WWC71829.1"/>
    </source>
</evidence>
<keyword evidence="3" id="KW-0472">Membrane</keyword>
<reference evidence="5" key="4">
    <citation type="submission" date="2024-02" db="EMBL/GenBank/DDBJ databases">
        <title>Comparative genomics of Cryptococcus and Kwoniella reveals pathogenesis evolution and contrasting modes of karyotype evolution via chromosome fusion or intercentromeric recombination.</title>
        <authorList>
            <person name="Coelho M.A."/>
            <person name="David-Palma M."/>
            <person name="Shea T."/>
            <person name="Bowers K."/>
            <person name="McGinley-Smith S."/>
            <person name="Mohammad A.W."/>
            <person name="Gnirke A."/>
            <person name="Yurkov A.M."/>
            <person name="Nowrousian M."/>
            <person name="Sun S."/>
            <person name="Cuomo C.A."/>
            <person name="Heitman J."/>
        </authorList>
    </citation>
    <scope>NUCLEOTIDE SEQUENCE</scope>
    <source>
        <strain evidence="5">CBS 10737</strain>
    </source>
</reference>
<feature type="compositionally biased region" description="Polar residues" evidence="2">
    <location>
        <begin position="13"/>
        <end position="27"/>
    </location>
</feature>
<evidence type="ECO:0000313" key="4">
    <source>
        <dbReference type="EMBL" id="OCF48921.1"/>
    </source>
</evidence>
<dbReference type="OrthoDB" id="441517at2759"/>
<feature type="compositionally biased region" description="Basic and acidic residues" evidence="2">
    <location>
        <begin position="1"/>
        <end position="11"/>
    </location>
</feature>
<dbReference type="GeneID" id="30172977"/>
<reference evidence="4" key="3">
    <citation type="submission" date="2016-07" db="EMBL/GenBank/DDBJ databases">
        <title>Evolution of pathogenesis and genome organization in the Tremellales.</title>
        <authorList>
            <person name="Cuomo C."/>
            <person name="Litvintseva A."/>
            <person name="Heitman J."/>
            <person name="Chen Y."/>
            <person name="Sun S."/>
            <person name="Springer D."/>
            <person name="Dromer F."/>
            <person name="Young S."/>
            <person name="Zeng Q."/>
            <person name="Chapman S."/>
            <person name="Gujja S."/>
            <person name="Saif S."/>
            <person name="Birren B."/>
        </authorList>
    </citation>
    <scope>NUCLEOTIDE SEQUENCE</scope>
    <source>
        <strain evidence="4">CBS 10737</strain>
    </source>
</reference>
<accession>A0A1B9I0D9</accession>
<keyword evidence="6" id="KW-1185">Reference proteome</keyword>
<protein>
    <submittedName>
        <fullName evidence="4">Uncharacterized protein</fullName>
    </submittedName>
</protein>
<feature type="region of interest" description="Disordered" evidence="2">
    <location>
        <begin position="1"/>
        <end position="80"/>
    </location>
</feature>
<dbReference type="EMBL" id="CP144526">
    <property type="protein sequence ID" value="WWC71829.1"/>
    <property type="molecule type" value="Genomic_DNA"/>
</dbReference>
<dbReference type="AlphaFoldDB" id="A0A1B9I0D9"/>